<name>A0A2G9CB00_9BURK</name>
<dbReference type="Pfam" id="PF03597">
    <property type="entry name" value="FixS"/>
    <property type="match status" value="1"/>
</dbReference>
<comment type="caution">
    <text evidence="2">The sequence shown here is derived from an EMBL/GenBank/DDBJ whole genome shotgun (WGS) entry which is preliminary data.</text>
</comment>
<dbReference type="RefSeq" id="WP_099862078.1">
    <property type="nucleotide sequence ID" value="NZ_PEOG01000032.1"/>
</dbReference>
<dbReference type="PANTHER" id="PTHR41532:SF1">
    <property type="entry name" value="FIXS PROTEIN"/>
    <property type="match status" value="1"/>
</dbReference>
<evidence type="ECO:0000313" key="2">
    <source>
        <dbReference type="EMBL" id="PIM52699.1"/>
    </source>
</evidence>
<feature type="transmembrane region" description="Helical" evidence="1">
    <location>
        <begin position="6"/>
        <end position="26"/>
    </location>
</feature>
<sequence length="48" mass="5504">MDILYLLIPFSVVLVLLVLMVFGWAVQDGQLESLDREGQRILEDDIRA</sequence>
<dbReference type="InterPro" id="IPR004714">
    <property type="entry name" value="Cyt_oxidase_maturation_cbb3"/>
</dbReference>
<protein>
    <submittedName>
        <fullName evidence="2">Cbb3-type cytochrome oxidase assembly protein CcoS</fullName>
    </submittedName>
</protein>
<keyword evidence="1" id="KW-0472">Membrane</keyword>
<keyword evidence="1" id="KW-0812">Transmembrane</keyword>
<dbReference type="PANTHER" id="PTHR41532">
    <property type="entry name" value="FIXS PROTEIN"/>
    <property type="match status" value="1"/>
</dbReference>
<proteinExistence type="predicted"/>
<reference evidence="2 3" key="1">
    <citation type="submission" date="2017-11" db="EMBL/GenBank/DDBJ databases">
        <title>Draft genome sequence of Mitsuaria sp. HWN-4.</title>
        <authorList>
            <person name="Gundlapally S.R."/>
        </authorList>
    </citation>
    <scope>NUCLEOTIDE SEQUENCE [LARGE SCALE GENOMIC DNA]</scope>
    <source>
        <strain evidence="2 3">HWN-4</strain>
    </source>
</reference>
<dbReference type="Proteomes" id="UP000231501">
    <property type="component" value="Unassembled WGS sequence"/>
</dbReference>
<dbReference type="NCBIfam" id="TIGR00847">
    <property type="entry name" value="ccoS"/>
    <property type="match status" value="1"/>
</dbReference>
<organism evidence="2 3">
    <name type="scientific">Roseateles chitinivorans</name>
    <dbReference type="NCBI Taxonomy" id="2917965"/>
    <lineage>
        <taxon>Bacteria</taxon>
        <taxon>Pseudomonadati</taxon>
        <taxon>Pseudomonadota</taxon>
        <taxon>Betaproteobacteria</taxon>
        <taxon>Burkholderiales</taxon>
        <taxon>Sphaerotilaceae</taxon>
        <taxon>Roseateles</taxon>
    </lineage>
</organism>
<dbReference type="AlphaFoldDB" id="A0A2G9CB00"/>
<evidence type="ECO:0000256" key="1">
    <source>
        <dbReference type="SAM" id="Phobius"/>
    </source>
</evidence>
<gene>
    <name evidence="2" type="primary">ccoS</name>
    <name evidence="2" type="ORF">CS062_13085</name>
</gene>
<keyword evidence="1" id="KW-1133">Transmembrane helix</keyword>
<keyword evidence="3" id="KW-1185">Reference proteome</keyword>
<accession>A0A2G9CB00</accession>
<evidence type="ECO:0000313" key="3">
    <source>
        <dbReference type="Proteomes" id="UP000231501"/>
    </source>
</evidence>
<dbReference type="EMBL" id="PEOG01000032">
    <property type="protein sequence ID" value="PIM52699.1"/>
    <property type="molecule type" value="Genomic_DNA"/>
</dbReference>